<organism evidence="7 8">
    <name type="scientific">Mycobacterium phage Rem711</name>
    <dbReference type="NCBI Taxonomy" id="2079285"/>
    <lineage>
        <taxon>Viruses</taxon>
        <taxon>Duplodnaviria</taxon>
        <taxon>Heunggongvirae</taxon>
        <taxon>Uroviricota</taxon>
        <taxon>Caudoviricetes</taxon>
        <taxon>Trigintaduovirus</taxon>
        <taxon>Trigintaduovirus rem711</taxon>
    </lineage>
</organism>
<evidence type="ECO:0000256" key="4">
    <source>
        <dbReference type="ARBA" id="ARBA00023125"/>
    </source>
</evidence>
<dbReference type="Pfam" id="PF02075">
    <property type="entry name" value="RuvC"/>
    <property type="match status" value="1"/>
</dbReference>
<evidence type="ECO:0000256" key="2">
    <source>
        <dbReference type="ARBA" id="ARBA00022763"/>
    </source>
</evidence>
<name>A0A2K9VEY9_9CAUD</name>
<keyword evidence="2" id="KW-0227">DNA damage</keyword>
<protein>
    <submittedName>
        <fullName evidence="7">RuvC</fullName>
    </submittedName>
</protein>
<dbReference type="Proteomes" id="UP000241185">
    <property type="component" value="Segment"/>
</dbReference>
<dbReference type="GO" id="GO:0004520">
    <property type="term" value="F:DNA endonuclease activity"/>
    <property type="evidence" value="ECO:0007669"/>
    <property type="project" value="InterPro"/>
</dbReference>
<keyword evidence="5" id="KW-0233">DNA recombination</keyword>
<proteinExistence type="inferred from homology"/>
<reference evidence="8" key="1">
    <citation type="submission" date="2018-01" db="EMBL/GenBank/DDBJ databases">
        <authorList>
            <person name="Gatt S.M."/>
            <person name="Isern S."/>
            <person name="Jenkins M."/>
            <person name="Tan A.L."/>
            <person name="Michael S.F."/>
            <person name="Moore R.E."/>
            <person name="Ware V.C."/>
            <person name="Garlena R.A."/>
            <person name="Russell D.A."/>
            <person name="Pope W.H."/>
            <person name="Jacobs-Sera D."/>
            <person name="Hendrix R.W."/>
            <person name="Hatfull G.F."/>
        </authorList>
    </citation>
    <scope>NUCLEOTIDE SEQUENCE [LARGE SCALE GENOMIC DNA]</scope>
</reference>
<evidence type="ECO:0000313" key="8">
    <source>
        <dbReference type="Proteomes" id="UP000241185"/>
    </source>
</evidence>
<comment type="similarity">
    <text evidence="1">Belongs to the RuvC family.</text>
</comment>
<dbReference type="SUPFAM" id="SSF53098">
    <property type="entry name" value="Ribonuclease H-like"/>
    <property type="match status" value="1"/>
</dbReference>
<dbReference type="InterPro" id="IPR036397">
    <property type="entry name" value="RNaseH_sf"/>
</dbReference>
<evidence type="ECO:0000256" key="5">
    <source>
        <dbReference type="ARBA" id="ARBA00023172"/>
    </source>
</evidence>
<dbReference type="InterPro" id="IPR012337">
    <property type="entry name" value="RNaseH-like_sf"/>
</dbReference>
<evidence type="ECO:0000256" key="6">
    <source>
        <dbReference type="ARBA" id="ARBA00023204"/>
    </source>
</evidence>
<sequence>MSYVMGIDSSLTRTGITVLTQDRNGVARPKVLKDCGYSLPDTAGFDESADRIVSQARTVARVLDKFPPALVLIEAMIPPKNALPSYLERGALWYSLWYEFRARNIPRALIQPTTLKAWATGYGRAEKEDILGEVSKWWPAIPVANHDIADSAVCAAMCAMRLGWKLPFETRRRHIEGVVTVRWPDELAPFTLRPAPVERRRKAGIR</sequence>
<dbReference type="InterPro" id="IPR002176">
    <property type="entry name" value="X-over_junc_endoDNase_RuvC"/>
</dbReference>
<keyword evidence="6" id="KW-0234">DNA repair</keyword>
<dbReference type="GO" id="GO:0003677">
    <property type="term" value="F:DNA binding"/>
    <property type="evidence" value="ECO:0007669"/>
    <property type="project" value="UniProtKB-KW"/>
</dbReference>
<evidence type="ECO:0000313" key="7">
    <source>
        <dbReference type="EMBL" id="AUV60848.1"/>
    </source>
</evidence>
<evidence type="ECO:0000256" key="1">
    <source>
        <dbReference type="ARBA" id="ARBA00009518"/>
    </source>
</evidence>
<accession>A0A2K9VEY9</accession>
<evidence type="ECO:0000256" key="3">
    <source>
        <dbReference type="ARBA" id="ARBA00022842"/>
    </source>
</evidence>
<dbReference type="Gene3D" id="3.30.420.10">
    <property type="entry name" value="Ribonuclease H-like superfamily/Ribonuclease H"/>
    <property type="match status" value="1"/>
</dbReference>
<keyword evidence="8" id="KW-1185">Reference proteome</keyword>
<keyword evidence="3" id="KW-0460">Magnesium</keyword>
<keyword evidence="4" id="KW-0238">DNA-binding</keyword>
<dbReference type="GO" id="GO:0006281">
    <property type="term" value="P:DNA repair"/>
    <property type="evidence" value="ECO:0007669"/>
    <property type="project" value="UniProtKB-KW"/>
</dbReference>
<dbReference type="EMBL" id="MG770216">
    <property type="protein sequence ID" value="AUV60848.1"/>
    <property type="molecule type" value="Genomic_DNA"/>
</dbReference>
<dbReference type="GO" id="GO:0006310">
    <property type="term" value="P:DNA recombination"/>
    <property type="evidence" value="ECO:0007669"/>
    <property type="project" value="UniProtKB-KW"/>
</dbReference>
<gene>
    <name evidence="7" type="ORF">SEA_REM711_70</name>
</gene>
<dbReference type="PRINTS" id="PR00696">
    <property type="entry name" value="RSOLVASERUVC"/>
</dbReference>